<feature type="compositionally biased region" description="Basic and acidic residues" evidence="3">
    <location>
        <begin position="165"/>
        <end position="176"/>
    </location>
</feature>
<dbReference type="InterPro" id="IPR003958">
    <property type="entry name" value="CBFA_NFYB_domain"/>
</dbReference>
<feature type="domain" description="Transcription factor CBF/NF-Y/archaeal histone" evidence="4">
    <location>
        <begin position="12"/>
        <end position="69"/>
    </location>
</feature>
<keyword evidence="6" id="KW-1185">Reference proteome</keyword>
<feature type="region of interest" description="Disordered" evidence="3">
    <location>
        <begin position="88"/>
        <end position="205"/>
    </location>
</feature>
<dbReference type="CDD" id="cd22906">
    <property type="entry name" value="HFD_DRAP1"/>
    <property type="match status" value="1"/>
</dbReference>
<dbReference type="GO" id="GO:0046982">
    <property type="term" value="F:protein heterodimerization activity"/>
    <property type="evidence" value="ECO:0007669"/>
    <property type="project" value="InterPro"/>
</dbReference>
<dbReference type="Pfam" id="PF00808">
    <property type="entry name" value="CBFD_NFYB_HMF"/>
    <property type="match status" value="1"/>
</dbReference>
<dbReference type="GO" id="GO:0016251">
    <property type="term" value="F:RNA polymerase II general transcription initiation factor activity"/>
    <property type="evidence" value="ECO:0007669"/>
    <property type="project" value="TreeGrafter"/>
</dbReference>
<dbReference type="EMBL" id="AGSI01000001">
    <property type="protein sequence ID" value="EIE27699.1"/>
    <property type="molecule type" value="Genomic_DNA"/>
</dbReference>
<dbReference type="OrthoDB" id="653904at2759"/>
<evidence type="ECO:0000256" key="2">
    <source>
        <dbReference type="ARBA" id="ARBA00023242"/>
    </source>
</evidence>
<evidence type="ECO:0000256" key="1">
    <source>
        <dbReference type="ARBA" id="ARBA00004123"/>
    </source>
</evidence>
<dbReference type="GO" id="GO:0005634">
    <property type="term" value="C:nucleus"/>
    <property type="evidence" value="ECO:0007669"/>
    <property type="project" value="UniProtKB-SubCell"/>
</dbReference>
<dbReference type="GeneID" id="17045858"/>
<dbReference type="KEGG" id="csl:COCSUDRAFT_52243"/>
<sequence length="235" mass="24617">MKGKKLNHPLSARIKKIMQADEDVGKIAQATPVLLGRAVELFLKQLCDGAVAIANSKDARTLSAAHLKAYVMSDTTMDFLKQTMASAPDIAAEDEEPAPKPKRRRKTAEEGPGSPKPGRGRGKKAAAKQEDFEEAEMDLREAAAANAEDAPAGVKPEDVSTAEVHNPEGHASREEPAAAVPPKQEDIEAGGDPASGTESAQPVQPALAAAPLLPIGIPAAAAATIAEEDDYDDFN</sequence>
<evidence type="ECO:0000256" key="3">
    <source>
        <dbReference type="SAM" id="MobiDB-lite"/>
    </source>
</evidence>
<proteinExistence type="predicted"/>
<evidence type="ECO:0000259" key="4">
    <source>
        <dbReference type="Pfam" id="PF00808"/>
    </source>
</evidence>
<dbReference type="PANTHER" id="PTHR10252:SF5">
    <property type="entry name" value="DR1-ASSOCIATED COREPRESSOR"/>
    <property type="match status" value="1"/>
</dbReference>
<evidence type="ECO:0000313" key="5">
    <source>
        <dbReference type="EMBL" id="EIE27699.1"/>
    </source>
</evidence>
<protein>
    <recommendedName>
        <fullName evidence="4">Transcription factor CBF/NF-Y/archaeal histone domain-containing protein</fullName>
    </recommendedName>
</protein>
<dbReference type="InterPro" id="IPR050568">
    <property type="entry name" value="Transcr_DNA_Rep_Reg"/>
</dbReference>
<feature type="compositionally biased region" description="Low complexity" evidence="3">
    <location>
        <begin position="142"/>
        <end position="152"/>
    </location>
</feature>
<comment type="subcellular location">
    <subcellularLocation>
        <location evidence="1">Nucleus</location>
    </subcellularLocation>
</comment>
<dbReference type="InterPro" id="IPR009072">
    <property type="entry name" value="Histone-fold"/>
</dbReference>
<keyword evidence="2" id="KW-0539">Nucleus</keyword>
<dbReference type="AlphaFoldDB" id="I0ZAN0"/>
<dbReference type="GO" id="GO:0001046">
    <property type="term" value="F:core promoter sequence-specific DNA binding"/>
    <property type="evidence" value="ECO:0007669"/>
    <property type="project" value="TreeGrafter"/>
</dbReference>
<gene>
    <name evidence="5" type="ORF">COCSUDRAFT_52243</name>
</gene>
<dbReference type="Proteomes" id="UP000007264">
    <property type="component" value="Unassembled WGS sequence"/>
</dbReference>
<dbReference type="eggNOG" id="KOG1659">
    <property type="taxonomic scope" value="Eukaryota"/>
</dbReference>
<name>I0ZAN0_COCSC</name>
<accession>I0ZAN0</accession>
<dbReference type="SUPFAM" id="SSF47113">
    <property type="entry name" value="Histone-fold"/>
    <property type="match status" value="1"/>
</dbReference>
<dbReference type="PANTHER" id="PTHR10252">
    <property type="entry name" value="HISTONE-LIKE TRANSCRIPTION FACTOR CCAAT-RELATED"/>
    <property type="match status" value="1"/>
</dbReference>
<comment type="caution">
    <text evidence="5">The sequence shown here is derived from an EMBL/GenBank/DDBJ whole genome shotgun (WGS) entry which is preliminary data.</text>
</comment>
<evidence type="ECO:0000313" key="6">
    <source>
        <dbReference type="Proteomes" id="UP000007264"/>
    </source>
</evidence>
<reference evidence="5 6" key="1">
    <citation type="journal article" date="2012" name="Genome Biol.">
        <title>The genome of the polar eukaryotic microalga coccomyxa subellipsoidea reveals traits of cold adaptation.</title>
        <authorList>
            <person name="Blanc G."/>
            <person name="Agarkova I."/>
            <person name="Grimwood J."/>
            <person name="Kuo A."/>
            <person name="Brueggeman A."/>
            <person name="Dunigan D."/>
            <person name="Gurnon J."/>
            <person name="Ladunga I."/>
            <person name="Lindquist E."/>
            <person name="Lucas S."/>
            <person name="Pangilinan J."/>
            <person name="Proschold T."/>
            <person name="Salamov A."/>
            <person name="Schmutz J."/>
            <person name="Weeks D."/>
            <person name="Yamada T."/>
            <person name="Claverie J.M."/>
            <person name="Grigoriev I."/>
            <person name="Van Etten J."/>
            <person name="Lomsadze A."/>
            <person name="Borodovsky M."/>
        </authorList>
    </citation>
    <scope>NUCLEOTIDE SEQUENCE [LARGE SCALE GENOMIC DNA]</scope>
    <source>
        <strain evidence="5 6">C-169</strain>
    </source>
</reference>
<organism evidence="5 6">
    <name type="scientific">Coccomyxa subellipsoidea (strain C-169)</name>
    <name type="common">Green microalga</name>
    <dbReference type="NCBI Taxonomy" id="574566"/>
    <lineage>
        <taxon>Eukaryota</taxon>
        <taxon>Viridiplantae</taxon>
        <taxon>Chlorophyta</taxon>
        <taxon>core chlorophytes</taxon>
        <taxon>Trebouxiophyceae</taxon>
        <taxon>Trebouxiophyceae incertae sedis</taxon>
        <taxon>Coccomyxaceae</taxon>
        <taxon>Coccomyxa</taxon>
        <taxon>Coccomyxa subellipsoidea</taxon>
    </lineage>
</organism>
<dbReference type="RefSeq" id="XP_005652243.1">
    <property type="nucleotide sequence ID" value="XM_005652186.1"/>
</dbReference>
<dbReference type="Gene3D" id="1.10.20.10">
    <property type="entry name" value="Histone, subunit A"/>
    <property type="match status" value="1"/>
</dbReference>
<dbReference type="STRING" id="574566.I0ZAN0"/>